<keyword evidence="2" id="KW-1003">Cell membrane</keyword>
<accession>A0A1H7YWL3</accession>
<dbReference type="AlphaFoldDB" id="A0A1H7YWL3"/>
<dbReference type="NCBIfam" id="TIGR00786">
    <property type="entry name" value="dctM"/>
    <property type="match status" value="1"/>
</dbReference>
<evidence type="ECO:0000256" key="4">
    <source>
        <dbReference type="ARBA" id="ARBA00022692"/>
    </source>
</evidence>
<dbReference type="EMBL" id="FOBW01000003">
    <property type="protein sequence ID" value="SEM50556.1"/>
    <property type="molecule type" value="Genomic_DNA"/>
</dbReference>
<evidence type="ECO:0000313" key="9">
    <source>
        <dbReference type="EMBL" id="SEM50556.1"/>
    </source>
</evidence>
<protein>
    <submittedName>
        <fullName evidence="9">C4-dicarboxylate transporter, DctM subunit</fullName>
    </submittedName>
</protein>
<dbReference type="GO" id="GO:0005886">
    <property type="term" value="C:plasma membrane"/>
    <property type="evidence" value="ECO:0007669"/>
    <property type="project" value="UniProtKB-SubCell"/>
</dbReference>
<evidence type="ECO:0000256" key="7">
    <source>
        <dbReference type="SAM" id="Phobius"/>
    </source>
</evidence>
<organism evidence="9 10">
    <name type="scientific">Mesobacillus persicus</name>
    <dbReference type="NCBI Taxonomy" id="930146"/>
    <lineage>
        <taxon>Bacteria</taxon>
        <taxon>Bacillati</taxon>
        <taxon>Bacillota</taxon>
        <taxon>Bacilli</taxon>
        <taxon>Bacillales</taxon>
        <taxon>Bacillaceae</taxon>
        <taxon>Mesobacillus</taxon>
    </lineage>
</organism>
<feature type="transmembrane region" description="Helical" evidence="7">
    <location>
        <begin position="134"/>
        <end position="163"/>
    </location>
</feature>
<evidence type="ECO:0000256" key="5">
    <source>
        <dbReference type="ARBA" id="ARBA00022989"/>
    </source>
</evidence>
<dbReference type="OrthoDB" id="9785600at2"/>
<feature type="transmembrane region" description="Helical" evidence="7">
    <location>
        <begin position="46"/>
        <end position="65"/>
    </location>
</feature>
<keyword evidence="10" id="KW-1185">Reference proteome</keyword>
<keyword evidence="4 7" id="KW-0812">Transmembrane</keyword>
<dbReference type="Pfam" id="PF06808">
    <property type="entry name" value="DctM"/>
    <property type="match status" value="1"/>
</dbReference>
<comment type="subcellular location">
    <subcellularLocation>
        <location evidence="1">Cell inner membrane</location>
        <topology evidence="1">Multi-pass membrane protein</topology>
    </subcellularLocation>
</comment>
<sequence length="422" mass="44805">MAWLLFGLLLVLFFINIPVAIALGLASVIVLMIQDSVPLMVVVQKMFTSTDSFTLMAIPFFVLAGKLMEVGGISRRLVDFAMTIVGRMHGGLAIVSIVTCMFFAAISGSAAATTAAVGAILIPAMTKKGYDKGFATAIQAAGGTVGVMIPPSVPLILFGVIAGTSIGDLFIAGVLPGILVGFSLILVAYFISRKRGYGKEEKNSIREVFTSFNKAILAILMPVIILGGIYGGIFTPTEGSVVAVVYGLIVGLVIYREIKWRDLPEIFISSAVTSAVIMFIISCASVFGFILTREQIPLQISNAMLEISSNPIIILLIINVILLIVGTFLETSAAIIILAPILLPVVIAAGIDPVHFGIIMVVNLAIGFVTPPVGLNLFVASNIANLRLEKIVRAIIPFLIILIIDVLIISFVPSISLFLLDK</sequence>
<feature type="transmembrane region" description="Helical" evidence="7">
    <location>
        <begin position="267"/>
        <end position="291"/>
    </location>
</feature>
<evidence type="ECO:0000313" key="10">
    <source>
        <dbReference type="Proteomes" id="UP000198553"/>
    </source>
</evidence>
<keyword evidence="6 7" id="KW-0472">Membrane</keyword>
<dbReference type="RefSeq" id="WP_090742257.1">
    <property type="nucleotide sequence ID" value="NZ_FOBW01000003.1"/>
</dbReference>
<feature type="transmembrane region" description="Helical" evidence="7">
    <location>
        <begin position="239"/>
        <end position="255"/>
    </location>
</feature>
<feature type="transmembrane region" description="Helical" evidence="7">
    <location>
        <begin position="391"/>
        <end position="420"/>
    </location>
</feature>
<keyword evidence="5 7" id="KW-1133">Transmembrane helix</keyword>
<evidence type="ECO:0000259" key="8">
    <source>
        <dbReference type="Pfam" id="PF06808"/>
    </source>
</evidence>
<dbReference type="Proteomes" id="UP000198553">
    <property type="component" value="Unassembled WGS sequence"/>
</dbReference>
<dbReference type="PIRSF" id="PIRSF006066">
    <property type="entry name" value="HI0050"/>
    <property type="match status" value="1"/>
</dbReference>
<proteinExistence type="predicted"/>
<dbReference type="STRING" id="930146.SAMN05192533_103174"/>
<dbReference type="PANTHER" id="PTHR33362:SF3">
    <property type="entry name" value="SIALIC ACID TRAP TRANSPORTER PERMEASE PROTEIN SIAT"/>
    <property type="match status" value="1"/>
</dbReference>
<feature type="transmembrane region" description="Helical" evidence="7">
    <location>
        <begin position="101"/>
        <end position="122"/>
    </location>
</feature>
<feature type="transmembrane region" description="Helical" evidence="7">
    <location>
        <begin position="212"/>
        <end position="233"/>
    </location>
</feature>
<feature type="transmembrane region" description="Helical" evidence="7">
    <location>
        <begin position="169"/>
        <end position="191"/>
    </location>
</feature>
<reference evidence="10" key="1">
    <citation type="submission" date="2016-10" db="EMBL/GenBank/DDBJ databases">
        <authorList>
            <person name="Varghese N."/>
            <person name="Submissions S."/>
        </authorList>
    </citation>
    <scope>NUCLEOTIDE SEQUENCE [LARGE SCALE GENOMIC DNA]</scope>
    <source>
        <strain evidence="10">B48,IBRC-M 10115,DSM 25386,CECT 8001</strain>
    </source>
</reference>
<dbReference type="InterPro" id="IPR004681">
    <property type="entry name" value="TRAP_DctM"/>
</dbReference>
<dbReference type="PANTHER" id="PTHR33362">
    <property type="entry name" value="SIALIC ACID TRAP TRANSPORTER PERMEASE PROTEIN SIAT-RELATED"/>
    <property type="match status" value="1"/>
</dbReference>
<evidence type="ECO:0000256" key="1">
    <source>
        <dbReference type="ARBA" id="ARBA00004429"/>
    </source>
</evidence>
<name>A0A1H7YWL3_9BACI</name>
<feature type="transmembrane region" description="Helical" evidence="7">
    <location>
        <begin position="334"/>
        <end position="351"/>
    </location>
</feature>
<feature type="domain" description="TRAP C4-dicarboxylate transport system permease DctM subunit" evidence="8">
    <location>
        <begin position="6"/>
        <end position="415"/>
    </location>
</feature>
<evidence type="ECO:0000256" key="6">
    <source>
        <dbReference type="ARBA" id="ARBA00023136"/>
    </source>
</evidence>
<gene>
    <name evidence="9" type="ORF">SAMN05192533_103174</name>
</gene>
<feature type="transmembrane region" description="Helical" evidence="7">
    <location>
        <begin position="357"/>
        <end position="379"/>
    </location>
</feature>
<feature type="transmembrane region" description="Helical" evidence="7">
    <location>
        <begin position="311"/>
        <end position="329"/>
    </location>
</feature>
<evidence type="ECO:0000256" key="2">
    <source>
        <dbReference type="ARBA" id="ARBA00022475"/>
    </source>
</evidence>
<dbReference type="GO" id="GO:0022857">
    <property type="term" value="F:transmembrane transporter activity"/>
    <property type="evidence" value="ECO:0007669"/>
    <property type="project" value="TreeGrafter"/>
</dbReference>
<dbReference type="InterPro" id="IPR010656">
    <property type="entry name" value="DctM"/>
</dbReference>
<evidence type="ECO:0000256" key="3">
    <source>
        <dbReference type="ARBA" id="ARBA00022519"/>
    </source>
</evidence>
<keyword evidence="3" id="KW-0997">Cell inner membrane</keyword>